<dbReference type="InterPro" id="IPR011929">
    <property type="entry name" value="Phage_pept_NlpC/P60"/>
</dbReference>
<keyword evidence="7" id="KW-1185">Reference proteome</keyword>
<evidence type="ECO:0000256" key="1">
    <source>
        <dbReference type="ARBA" id="ARBA00007074"/>
    </source>
</evidence>
<evidence type="ECO:0000256" key="4">
    <source>
        <dbReference type="ARBA" id="ARBA00022807"/>
    </source>
</evidence>
<dbReference type="SUPFAM" id="SSF54001">
    <property type="entry name" value="Cysteine proteinases"/>
    <property type="match status" value="1"/>
</dbReference>
<dbReference type="EMBL" id="FOVR01000001">
    <property type="protein sequence ID" value="SFN57405.1"/>
    <property type="molecule type" value="Genomic_DNA"/>
</dbReference>
<dbReference type="GO" id="GO:0008234">
    <property type="term" value="F:cysteine-type peptidase activity"/>
    <property type="evidence" value="ECO:0007669"/>
    <property type="project" value="UniProtKB-KW"/>
</dbReference>
<protein>
    <submittedName>
        <fullName evidence="6">Putative phage cell wall peptidase, NlpC/P60 family</fullName>
    </submittedName>
</protein>
<accession>A0A1I5A4I1</accession>
<dbReference type="InterPro" id="IPR038765">
    <property type="entry name" value="Papain-like_cys_pep_sf"/>
</dbReference>
<evidence type="ECO:0000256" key="2">
    <source>
        <dbReference type="ARBA" id="ARBA00022670"/>
    </source>
</evidence>
<proteinExistence type="inferred from homology"/>
<dbReference type="NCBIfam" id="TIGR02219">
    <property type="entry name" value="phage_NlpC_fam"/>
    <property type="match status" value="1"/>
</dbReference>
<dbReference type="STRING" id="655353.SAMN04488056_101345"/>
<gene>
    <name evidence="6" type="ORF">SAMN04488056_101345</name>
</gene>
<dbReference type="PROSITE" id="PS51935">
    <property type="entry name" value="NLPC_P60"/>
    <property type="match status" value="1"/>
</dbReference>
<name>A0A1I5A4I1_9HYPH</name>
<dbReference type="GO" id="GO:0006508">
    <property type="term" value="P:proteolysis"/>
    <property type="evidence" value="ECO:0007669"/>
    <property type="project" value="UniProtKB-KW"/>
</dbReference>
<dbReference type="Pfam" id="PF00877">
    <property type="entry name" value="NLPC_P60"/>
    <property type="match status" value="1"/>
</dbReference>
<sequence length="163" mass="18145">MVDETVSDIISDASASMIISEALSWIGTPYRHQASCKHAGCDCLGLIRGVYAAFWPEPEQPPTYSPHWAESNSEETLANAAQRYLLPVDRDARAPSNILLFRYKRGFPAKHAGILIDETRFLHAQDGAGVQLVSLSSWWLRHLSYVFAFPPLLNSSQTGIEKK</sequence>
<dbReference type="AlphaFoldDB" id="A0A1I5A4I1"/>
<keyword evidence="3" id="KW-0378">Hydrolase</keyword>
<dbReference type="Gene3D" id="3.90.1720.10">
    <property type="entry name" value="endopeptidase domain like (from Nostoc punctiforme)"/>
    <property type="match status" value="1"/>
</dbReference>
<comment type="similarity">
    <text evidence="1">Belongs to the peptidase C40 family.</text>
</comment>
<dbReference type="Proteomes" id="UP000199236">
    <property type="component" value="Unassembled WGS sequence"/>
</dbReference>
<evidence type="ECO:0000259" key="5">
    <source>
        <dbReference type="PROSITE" id="PS51935"/>
    </source>
</evidence>
<keyword evidence="4" id="KW-0788">Thiol protease</keyword>
<reference evidence="6 7" key="1">
    <citation type="submission" date="2016-10" db="EMBL/GenBank/DDBJ databases">
        <authorList>
            <person name="de Groot N.N."/>
        </authorList>
    </citation>
    <scope>NUCLEOTIDE SEQUENCE [LARGE SCALE GENOMIC DNA]</scope>
    <source>
        <strain evidence="6 7">CGMCC 1.9157</strain>
    </source>
</reference>
<evidence type="ECO:0000256" key="3">
    <source>
        <dbReference type="ARBA" id="ARBA00022801"/>
    </source>
</evidence>
<keyword evidence="2" id="KW-0645">Protease</keyword>
<organism evidence="6 7">
    <name type="scientific">Cohaesibacter marisflavi</name>
    <dbReference type="NCBI Taxonomy" id="655353"/>
    <lineage>
        <taxon>Bacteria</taxon>
        <taxon>Pseudomonadati</taxon>
        <taxon>Pseudomonadota</taxon>
        <taxon>Alphaproteobacteria</taxon>
        <taxon>Hyphomicrobiales</taxon>
        <taxon>Cohaesibacteraceae</taxon>
    </lineage>
</organism>
<evidence type="ECO:0000313" key="6">
    <source>
        <dbReference type="EMBL" id="SFN57405.1"/>
    </source>
</evidence>
<evidence type="ECO:0000313" key="7">
    <source>
        <dbReference type="Proteomes" id="UP000199236"/>
    </source>
</evidence>
<dbReference type="RefSeq" id="WP_175527867.1">
    <property type="nucleotide sequence ID" value="NZ_FOVR01000001.1"/>
</dbReference>
<feature type="domain" description="NlpC/P60" evidence="5">
    <location>
        <begin position="12"/>
        <end position="150"/>
    </location>
</feature>
<dbReference type="InterPro" id="IPR000064">
    <property type="entry name" value="NLP_P60_dom"/>
</dbReference>